<accession>A0A485LDL6</accession>
<comment type="similarity">
    <text evidence="1">Belongs to the 1-acyl-sn-glycerol-3-phosphate acyltransferase family.</text>
</comment>
<dbReference type="SUPFAM" id="SSF69593">
    <property type="entry name" value="Glycerol-3-phosphate (1)-acyltransferase"/>
    <property type="match status" value="1"/>
</dbReference>
<evidence type="ECO:0000313" key="8">
    <source>
        <dbReference type="Proteomes" id="UP000332933"/>
    </source>
</evidence>
<keyword evidence="3" id="KW-0012">Acyltransferase</keyword>
<reference evidence="6" key="2">
    <citation type="submission" date="2019-06" db="EMBL/GenBank/DDBJ databases">
        <title>Genomics analysis of Aphanomyces spp. identifies a new class of oomycete effector associated with host adaptation.</title>
        <authorList>
            <person name="Gaulin E."/>
        </authorList>
    </citation>
    <scope>NUCLEOTIDE SEQUENCE</scope>
    <source>
        <strain evidence="6">CBS 578.67</strain>
    </source>
</reference>
<reference evidence="7 8" key="1">
    <citation type="submission" date="2019-03" db="EMBL/GenBank/DDBJ databases">
        <authorList>
            <person name="Gaulin E."/>
            <person name="Dumas B."/>
        </authorList>
    </citation>
    <scope>NUCLEOTIDE SEQUENCE [LARGE SCALE GENOMIC DNA]</scope>
    <source>
        <strain evidence="7">CBS 568.67</strain>
    </source>
</reference>
<keyword evidence="4" id="KW-0472">Membrane</keyword>
<evidence type="ECO:0000313" key="7">
    <source>
        <dbReference type="EMBL" id="VFT95993.1"/>
    </source>
</evidence>
<dbReference type="Proteomes" id="UP000332933">
    <property type="component" value="Unassembled WGS sequence"/>
</dbReference>
<dbReference type="GO" id="GO:0016746">
    <property type="term" value="F:acyltransferase activity"/>
    <property type="evidence" value="ECO:0007669"/>
    <property type="project" value="UniProtKB-KW"/>
</dbReference>
<dbReference type="Pfam" id="PF01553">
    <property type="entry name" value="Acyltransferase"/>
    <property type="match status" value="1"/>
</dbReference>
<dbReference type="GO" id="GO:0012505">
    <property type="term" value="C:endomembrane system"/>
    <property type="evidence" value="ECO:0007669"/>
    <property type="project" value="TreeGrafter"/>
</dbReference>
<dbReference type="EMBL" id="VJMH01006482">
    <property type="protein sequence ID" value="KAF0689261.1"/>
    <property type="molecule type" value="Genomic_DNA"/>
</dbReference>
<keyword evidence="4" id="KW-1133">Transmembrane helix</keyword>
<dbReference type="Pfam" id="PF16076">
    <property type="entry name" value="Acyltransf_C"/>
    <property type="match status" value="1"/>
</dbReference>
<organism evidence="7 8">
    <name type="scientific">Aphanomyces stellatus</name>
    <dbReference type="NCBI Taxonomy" id="120398"/>
    <lineage>
        <taxon>Eukaryota</taxon>
        <taxon>Sar</taxon>
        <taxon>Stramenopiles</taxon>
        <taxon>Oomycota</taxon>
        <taxon>Saprolegniomycetes</taxon>
        <taxon>Saprolegniales</taxon>
        <taxon>Verrucalvaceae</taxon>
        <taxon>Aphanomyces</taxon>
    </lineage>
</organism>
<dbReference type="InterPro" id="IPR032098">
    <property type="entry name" value="Acyltransf_C"/>
</dbReference>
<evidence type="ECO:0000256" key="2">
    <source>
        <dbReference type="ARBA" id="ARBA00022679"/>
    </source>
</evidence>
<proteinExistence type="inferred from homology"/>
<keyword evidence="2" id="KW-0808">Transferase</keyword>
<dbReference type="InterPro" id="IPR002123">
    <property type="entry name" value="Plipid/glycerol_acylTrfase"/>
</dbReference>
<name>A0A485LDL6_9STRA</name>
<gene>
    <name evidence="7" type="primary">Aste57867_19273</name>
    <name evidence="6" type="ORF">As57867_019209</name>
    <name evidence="7" type="ORF">ASTE57867_19273</name>
</gene>
<evidence type="ECO:0000256" key="4">
    <source>
        <dbReference type="SAM" id="Phobius"/>
    </source>
</evidence>
<feature type="transmembrane region" description="Helical" evidence="4">
    <location>
        <begin position="313"/>
        <end position="338"/>
    </location>
</feature>
<protein>
    <submittedName>
        <fullName evidence="7">Aste57867_19273 protein</fullName>
    </submittedName>
</protein>
<dbReference type="PANTHER" id="PTHR10983">
    <property type="entry name" value="1-ACYLGLYCEROL-3-PHOSPHATE ACYLTRANSFERASE-RELATED"/>
    <property type="match status" value="1"/>
</dbReference>
<keyword evidence="4" id="KW-0812">Transmembrane</keyword>
<dbReference type="AlphaFoldDB" id="A0A485LDL6"/>
<sequence length="370" mass="41459">MSSLVVLPLVVFWLVGNMVLFFAYQVVIFLAFWPWNLPLYRTLMGQVQTAWVDVIAVALPPADLVITGQLPTDLTKPAIVLCNHQIDTDWWFLWELARRHGGGGRLKICLKHELKLVPVFGWGLSLFEFLFVRRNLDADRMHVAEHMASLGTFPFWMLLFPEGTTITTEAMAKSHRFAKAAGRPTLAHTLLPRTAGLETMLAATAAVQPDVYDLTMAYPGYGGEVPTNAMGYSRTKDVAVPSMAALIFGRRGPTTVHMHGCKVAYADVAGREQQFLDHAWAEKDGLMEEFIHHQCFHSKQEQNRRVVRPVTSWWGILCLWWSALLAFLALPVVLVVAIPRFALLGVSTATSVAWQWTRRLFGGTSKSKSI</sequence>
<dbReference type="PANTHER" id="PTHR10983:SF16">
    <property type="entry name" value="LYSOCARDIOLIPIN ACYLTRANSFERASE 1"/>
    <property type="match status" value="1"/>
</dbReference>
<evidence type="ECO:0000259" key="5">
    <source>
        <dbReference type="SMART" id="SM00563"/>
    </source>
</evidence>
<dbReference type="EMBL" id="CAADRA010006503">
    <property type="protein sequence ID" value="VFT95993.1"/>
    <property type="molecule type" value="Genomic_DNA"/>
</dbReference>
<dbReference type="SMART" id="SM00563">
    <property type="entry name" value="PlsC"/>
    <property type="match status" value="1"/>
</dbReference>
<feature type="transmembrane region" description="Helical" evidence="4">
    <location>
        <begin position="6"/>
        <end position="33"/>
    </location>
</feature>
<dbReference type="OrthoDB" id="189226at2759"/>
<dbReference type="CDD" id="cd07990">
    <property type="entry name" value="LPLAT_LCLAT1-like"/>
    <property type="match status" value="1"/>
</dbReference>
<evidence type="ECO:0000256" key="1">
    <source>
        <dbReference type="ARBA" id="ARBA00008655"/>
    </source>
</evidence>
<feature type="domain" description="Phospholipid/glycerol acyltransferase" evidence="5">
    <location>
        <begin position="78"/>
        <end position="198"/>
    </location>
</feature>
<evidence type="ECO:0000313" key="6">
    <source>
        <dbReference type="EMBL" id="KAF0689261.1"/>
    </source>
</evidence>
<keyword evidence="8" id="KW-1185">Reference proteome</keyword>
<evidence type="ECO:0000256" key="3">
    <source>
        <dbReference type="ARBA" id="ARBA00023315"/>
    </source>
</evidence>